<dbReference type="InterPro" id="IPR036412">
    <property type="entry name" value="HAD-like_sf"/>
</dbReference>
<dbReference type="AlphaFoldDB" id="A0A6A7K4Y5"/>
<dbReference type="GO" id="GO:0004805">
    <property type="term" value="F:trehalose-phosphatase activity"/>
    <property type="evidence" value="ECO:0007669"/>
    <property type="project" value="TreeGrafter"/>
</dbReference>
<dbReference type="InterPro" id="IPR023214">
    <property type="entry name" value="HAD_sf"/>
</dbReference>
<sequence>MSKIIFVSNRLPVTVSKNQDEITYNKSIGGLATGLKSYHEKSDSLWVGWPGISNEEINVTETQNIENKLMNDYKCLPVLLSNKDIEEYYFGFCNNTIWPLFHYFTNKTEYEFSTWETYQKVNKIFFDAVDSIIEEDDTIWIHDYQLMLLPKMIKEKYPNTKIGFFLHIPFPSYEIFRLLVWREEIILGILGADLIGFHTYEYVRHFLSCTRRLIGLEHNLNQITYEDRYVQVDAFPMGIDYDFFSKDYDDNQFQIEAKEIVDNIKGTAMILSIDRLDYTKGIPERIKAFSYFLQKYPEYIGKVRLNLIVAPSRVEVESYELLRREITELVSEINGKFGTFSWMPIWFFFQSFTQESLIAFYRHSQVLLVTPLRDGMNLVAKEYIASRNDYDGMVVISETAGAASELGEAVIVNVNDYDAISLGIKTALEMPHEEKISRNKIMHTRLKRYNVEFWASEFLNTLERTAEESRLVIAQRSIERDSNIIEQDYKSAQKRVLFLDYDGTLVGFKPRPEQAKPDLELRELLTDLTKDPKNTVVIISGRDRHTLDDWLGDLNLHFIASHGLWLRPPNEDWTMSISLTNDWKDSVRHLLEMYTDRMPGSLIEEKEFSIAWHYRQCEPDMAAVKLSEVREALMYMTASMNLGLQEGNKVLEIKDNRVNKGFASSSYIHSEEFDFILGVGDDFTDEDLFLSLPEDAFTIKIGLGNTNAKYHLKSWKSMRALLKKLINTNEKQLSNYR</sequence>
<dbReference type="InterPro" id="IPR006379">
    <property type="entry name" value="HAD-SF_hydro_IIB"/>
</dbReference>
<dbReference type="NCBIfam" id="TIGR00685">
    <property type="entry name" value="T6PP"/>
    <property type="match status" value="1"/>
</dbReference>
<reference evidence="3 4" key="1">
    <citation type="submission" date="2019-10" db="EMBL/GenBank/DDBJ databases">
        <title>Alkalibaculum tamaniensis sp.nov., a new alkaliphilic acetogen, isolated on methoxylated aromatics from a mud volcano.</title>
        <authorList>
            <person name="Khomyakova M.A."/>
            <person name="Merkel A.Y."/>
            <person name="Bonch-Osmolovskaya E.A."/>
            <person name="Slobodkin A.I."/>
        </authorList>
    </citation>
    <scope>NUCLEOTIDE SEQUENCE [LARGE SCALE GENOMIC DNA]</scope>
    <source>
        <strain evidence="3 4">M08DMB</strain>
    </source>
</reference>
<dbReference type="SUPFAM" id="SSF53756">
    <property type="entry name" value="UDP-Glycosyltransferase/glycogen phosphorylase"/>
    <property type="match status" value="1"/>
</dbReference>
<dbReference type="PANTHER" id="PTHR10788">
    <property type="entry name" value="TREHALOSE-6-PHOSPHATE SYNTHASE"/>
    <property type="match status" value="1"/>
</dbReference>
<dbReference type="GO" id="GO:0003825">
    <property type="term" value="F:alpha,alpha-trehalose-phosphate synthase (UDP-forming) activity"/>
    <property type="evidence" value="ECO:0007669"/>
    <property type="project" value="TreeGrafter"/>
</dbReference>
<dbReference type="PANTHER" id="PTHR10788:SF106">
    <property type="entry name" value="BCDNA.GH08860"/>
    <property type="match status" value="1"/>
</dbReference>
<dbReference type="GO" id="GO:0005829">
    <property type="term" value="C:cytosol"/>
    <property type="evidence" value="ECO:0007669"/>
    <property type="project" value="TreeGrafter"/>
</dbReference>
<dbReference type="RefSeq" id="WP_343029923.1">
    <property type="nucleotide sequence ID" value="NZ_WHNX01000002.1"/>
</dbReference>
<comment type="similarity">
    <text evidence="1">In the C-terminal section; belongs to the trehalose phosphatase family.</text>
</comment>
<gene>
    <name evidence="3" type="ORF">GC105_01365</name>
</gene>
<keyword evidence="4" id="KW-1185">Reference proteome</keyword>
<organism evidence="3 4">
    <name type="scientific">Alkalibaculum sporogenes</name>
    <dbReference type="NCBI Taxonomy" id="2655001"/>
    <lineage>
        <taxon>Bacteria</taxon>
        <taxon>Bacillati</taxon>
        <taxon>Bacillota</taxon>
        <taxon>Clostridia</taxon>
        <taxon>Eubacteriales</taxon>
        <taxon>Eubacteriaceae</taxon>
        <taxon>Alkalibaculum</taxon>
    </lineage>
</organism>
<dbReference type="SUPFAM" id="SSF56784">
    <property type="entry name" value="HAD-like"/>
    <property type="match status" value="1"/>
</dbReference>
<evidence type="ECO:0000256" key="2">
    <source>
        <dbReference type="ARBA" id="ARBA00008799"/>
    </source>
</evidence>
<dbReference type="Gene3D" id="3.40.50.2000">
    <property type="entry name" value="Glycogen Phosphorylase B"/>
    <property type="match status" value="2"/>
</dbReference>
<name>A0A6A7K4Y5_9FIRM</name>
<dbReference type="CDD" id="cd03788">
    <property type="entry name" value="GT20_TPS"/>
    <property type="match status" value="1"/>
</dbReference>
<dbReference type="InterPro" id="IPR003337">
    <property type="entry name" value="Trehalose_PPase"/>
</dbReference>
<comment type="caution">
    <text evidence="3">The sequence shown here is derived from an EMBL/GenBank/DDBJ whole genome shotgun (WGS) entry which is preliminary data.</text>
</comment>
<dbReference type="Gene3D" id="3.30.70.1020">
    <property type="entry name" value="Trehalose-6-phosphate phosphatase related protein, domain 2"/>
    <property type="match status" value="1"/>
</dbReference>
<dbReference type="InterPro" id="IPR001830">
    <property type="entry name" value="Glyco_trans_20"/>
</dbReference>
<dbReference type="NCBIfam" id="NF011071">
    <property type="entry name" value="PRK14501.1"/>
    <property type="match status" value="1"/>
</dbReference>
<evidence type="ECO:0000313" key="3">
    <source>
        <dbReference type="EMBL" id="MPW24441.1"/>
    </source>
</evidence>
<dbReference type="Proteomes" id="UP000440004">
    <property type="component" value="Unassembled WGS sequence"/>
</dbReference>
<protein>
    <submittedName>
        <fullName evidence="3">Bifunctional alpha,alpha-trehalose-phosphate synthase (UDP-forming)/trehalose-phosphatase</fullName>
    </submittedName>
</protein>
<comment type="similarity">
    <text evidence="2">Belongs to the glycosyltransferase 20 family.</text>
</comment>
<accession>A0A6A7K4Y5</accession>
<dbReference type="Pfam" id="PF02358">
    <property type="entry name" value="Trehalose_PPase"/>
    <property type="match status" value="1"/>
</dbReference>
<dbReference type="GO" id="GO:0005992">
    <property type="term" value="P:trehalose biosynthetic process"/>
    <property type="evidence" value="ECO:0007669"/>
    <property type="project" value="InterPro"/>
</dbReference>
<dbReference type="CDD" id="cd01627">
    <property type="entry name" value="HAD_TPP"/>
    <property type="match status" value="1"/>
</dbReference>
<evidence type="ECO:0000313" key="4">
    <source>
        <dbReference type="Proteomes" id="UP000440004"/>
    </source>
</evidence>
<dbReference type="NCBIfam" id="TIGR01484">
    <property type="entry name" value="HAD-SF-IIB"/>
    <property type="match status" value="1"/>
</dbReference>
<dbReference type="Pfam" id="PF00982">
    <property type="entry name" value="Glyco_transf_20"/>
    <property type="match status" value="1"/>
</dbReference>
<dbReference type="EMBL" id="WHNX01000002">
    <property type="protein sequence ID" value="MPW24441.1"/>
    <property type="molecule type" value="Genomic_DNA"/>
</dbReference>
<dbReference type="Gene3D" id="3.40.50.1000">
    <property type="entry name" value="HAD superfamily/HAD-like"/>
    <property type="match status" value="1"/>
</dbReference>
<evidence type="ECO:0000256" key="1">
    <source>
        <dbReference type="ARBA" id="ARBA00006330"/>
    </source>
</evidence>
<proteinExistence type="inferred from homology"/>